<keyword evidence="1" id="KW-0812">Transmembrane</keyword>
<feature type="transmembrane region" description="Helical" evidence="1">
    <location>
        <begin position="178"/>
        <end position="194"/>
    </location>
</feature>
<name>E9SH31_RUMAL</name>
<keyword evidence="1" id="KW-0472">Membrane</keyword>
<feature type="transmembrane region" description="Helical" evidence="1">
    <location>
        <begin position="105"/>
        <end position="126"/>
    </location>
</feature>
<feature type="transmembrane region" description="Helical" evidence="1">
    <location>
        <begin position="64"/>
        <end position="84"/>
    </location>
</feature>
<feature type="transmembrane region" description="Helical" evidence="1">
    <location>
        <begin position="20"/>
        <end position="44"/>
    </location>
</feature>
<feature type="transmembrane region" description="Helical" evidence="1">
    <location>
        <begin position="146"/>
        <end position="166"/>
    </location>
</feature>
<protein>
    <submittedName>
        <fullName evidence="2">Conserved domain protein</fullName>
    </submittedName>
</protein>
<evidence type="ECO:0000313" key="3">
    <source>
        <dbReference type="Proteomes" id="UP000004259"/>
    </source>
</evidence>
<dbReference type="Proteomes" id="UP000004259">
    <property type="component" value="Unassembled WGS sequence"/>
</dbReference>
<sequence length="255" mass="28468">MINMMKAELYRLVRSKGFGVFWIVMLISYAITIITKEAGGVTIGGPMPATDSAKLDIRMVCMNFTYYFTLIAPVFSIITAEFSEHTVKNTISSAVSKKEYYLSKYVFTMLCTLVMFMLANLMYYGANAIVNGSEHASQFAEYFKAVMMQMPLVTAIVSAFIFLAFFFRKGAAFNSVSIIYPFIYSAAALIYYSACRKGDNKLAVRLLNYEISTMFSKLALGGSSGYVRNCIILCAVVTVVSFVLGYLSFTKRELD</sequence>
<dbReference type="OrthoDB" id="3230233at2"/>
<accession>E9SH31</accession>
<dbReference type="EMBL" id="ADKM02000130">
    <property type="protein sequence ID" value="EGC01331.1"/>
    <property type="molecule type" value="Genomic_DNA"/>
</dbReference>
<keyword evidence="3" id="KW-1185">Reference proteome</keyword>
<organism evidence="2 3">
    <name type="scientific">Ruminococcus albus 8</name>
    <dbReference type="NCBI Taxonomy" id="246199"/>
    <lineage>
        <taxon>Bacteria</taxon>
        <taxon>Bacillati</taxon>
        <taxon>Bacillota</taxon>
        <taxon>Clostridia</taxon>
        <taxon>Eubacteriales</taxon>
        <taxon>Oscillospiraceae</taxon>
        <taxon>Ruminococcus</taxon>
    </lineage>
</organism>
<feature type="transmembrane region" description="Helical" evidence="1">
    <location>
        <begin position="226"/>
        <end position="249"/>
    </location>
</feature>
<evidence type="ECO:0000313" key="2">
    <source>
        <dbReference type="EMBL" id="EGC01331.1"/>
    </source>
</evidence>
<evidence type="ECO:0000256" key="1">
    <source>
        <dbReference type="SAM" id="Phobius"/>
    </source>
</evidence>
<reference evidence="2 3" key="1">
    <citation type="submission" date="2011-02" db="EMBL/GenBank/DDBJ databases">
        <authorList>
            <person name="Nelson K.E."/>
            <person name="Sutton G."/>
            <person name="Torralba M."/>
            <person name="Durkin S."/>
            <person name="Harkins D."/>
            <person name="Montgomery R."/>
            <person name="Ziemer C."/>
            <person name="Klaassens E."/>
            <person name="Ocuiv P."/>
            <person name="Morrison M."/>
        </authorList>
    </citation>
    <scope>NUCLEOTIDE SEQUENCE [LARGE SCALE GENOMIC DNA]</scope>
    <source>
        <strain evidence="2 3">8</strain>
    </source>
</reference>
<dbReference type="GO" id="GO:0005886">
    <property type="term" value="C:plasma membrane"/>
    <property type="evidence" value="ECO:0007669"/>
    <property type="project" value="UniProtKB-SubCell"/>
</dbReference>
<dbReference type="GO" id="GO:0140359">
    <property type="term" value="F:ABC-type transporter activity"/>
    <property type="evidence" value="ECO:0007669"/>
    <property type="project" value="InterPro"/>
</dbReference>
<dbReference type="AlphaFoldDB" id="E9SH31"/>
<dbReference type="eggNOG" id="ENOG50324UW">
    <property type="taxonomic scope" value="Bacteria"/>
</dbReference>
<dbReference type="STRING" id="246199.CUS_7559"/>
<proteinExistence type="predicted"/>
<dbReference type="Pfam" id="PF12730">
    <property type="entry name" value="ABC2_membrane_4"/>
    <property type="match status" value="1"/>
</dbReference>
<keyword evidence="1" id="KW-1133">Transmembrane helix</keyword>
<comment type="caution">
    <text evidence="2">The sequence shown here is derived from an EMBL/GenBank/DDBJ whole genome shotgun (WGS) entry which is preliminary data.</text>
</comment>
<dbReference type="RefSeq" id="WP_002852767.1">
    <property type="nucleotide sequence ID" value="NZ_ADKM02000130.1"/>
</dbReference>
<gene>
    <name evidence="2" type="ORF">CUS_7559</name>
</gene>